<dbReference type="Pfam" id="PF00675">
    <property type="entry name" value="Peptidase_M16"/>
    <property type="match status" value="1"/>
</dbReference>
<evidence type="ECO:0000259" key="2">
    <source>
        <dbReference type="SMART" id="SM01264"/>
    </source>
</evidence>
<proteinExistence type="predicted"/>
<evidence type="ECO:0000256" key="1">
    <source>
        <dbReference type="SAM" id="MobiDB-lite"/>
    </source>
</evidence>
<accession>A0A934M0Z5</accession>
<keyword evidence="4" id="KW-1185">Reference proteome</keyword>
<dbReference type="GO" id="GO:0016485">
    <property type="term" value="P:protein processing"/>
    <property type="evidence" value="ECO:0007669"/>
    <property type="project" value="TreeGrafter"/>
</dbReference>
<dbReference type="InterPro" id="IPR013578">
    <property type="entry name" value="Peptidase_M16C_assoc"/>
</dbReference>
<dbReference type="InterPro" id="IPR011249">
    <property type="entry name" value="Metalloenz_LuxS/M16"/>
</dbReference>
<protein>
    <submittedName>
        <fullName evidence="3">Insulinase family protein</fullName>
    </submittedName>
</protein>
<dbReference type="Pfam" id="PF22516">
    <property type="entry name" value="PreP_C"/>
    <property type="match status" value="1"/>
</dbReference>
<dbReference type="Proteomes" id="UP000613255">
    <property type="component" value="Unassembled WGS sequence"/>
</dbReference>
<evidence type="ECO:0000313" key="3">
    <source>
        <dbReference type="EMBL" id="MBI6629156.1"/>
    </source>
</evidence>
<organism evidence="3 4">
    <name type="scientific">Pontibaca salina</name>
    <dbReference type="NCBI Taxonomy" id="2795731"/>
    <lineage>
        <taxon>Bacteria</taxon>
        <taxon>Pseudomonadati</taxon>
        <taxon>Pseudomonadota</taxon>
        <taxon>Alphaproteobacteria</taxon>
        <taxon>Rhodobacterales</taxon>
        <taxon>Roseobacteraceae</taxon>
        <taxon>Pontibaca</taxon>
    </lineage>
</organism>
<name>A0A934M0Z5_9RHOB</name>
<comment type="caution">
    <text evidence="3">The sequence shown here is derived from an EMBL/GenBank/DDBJ whole genome shotgun (WGS) entry which is preliminary data.</text>
</comment>
<dbReference type="SMART" id="SM01264">
    <property type="entry name" value="M16C_associated"/>
    <property type="match status" value="1"/>
</dbReference>
<dbReference type="Pfam" id="PF08367">
    <property type="entry name" value="M16C_assoc"/>
    <property type="match status" value="1"/>
</dbReference>
<dbReference type="Pfam" id="PF05193">
    <property type="entry name" value="Peptidase_M16_C"/>
    <property type="match status" value="1"/>
</dbReference>
<dbReference type="SUPFAM" id="SSF63411">
    <property type="entry name" value="LuxS/MPP-like metallohydrolase"/>
    <property type="match status" value="4"/>
</dbReference>
<reference evidence="3" key="1">
    <citation type="submission" date="2020-12" db="EMBL/GenBank/DDBJ databases">
        <title>Pontibaca salina gen. nov., sp. nov., isolated from marine sediment.</title>
        <authorList>
            <person name="Bo J."/>
            <person name="Wang S."/>
            <person name="Song X."/>
            <person name="Du Z."/>
        </authorList>
    </citation>
    <scope>NUCLEOTIDE SEQUENCE</scope>
    <source>
        <strain evidence="3">S1109L</strain>
    </source>
</reference>
<dbReference type="InterPro" id="IPR055130">
    <property type="entry name" value="PreP_C"/>
</dbReference>
<dbReference type="GO" id="GO:0004222">
    <property type="term" value="F:metalloendopeptidase activity"/>
    <property type="evidence" value="ECO:0007669"/>
    <property type="project" value="TreeGrafter"/>
</dbReference>
<dbReference type="RefSeq" id="WP_198685158.1">
    <property type="nucleotide sequence ID" value="NZ_JAEIJD010000002.1"/>
</dbReference>
<feature type="domain" description="Peptidase M16C associated" evidence="2">
    <location>
        <begin position="392"/>
        <end position="666"/>
    </location>
</feature>
<dbReference type="Gene3D" id="3.30.830.10">
    <property type="entry name" value="Metalloenzyme, LuxS/M16 peptidase-like"/>
    <property type="match status" value="4"/>
</dbReference>
<evidence type="ECO:0000313" key="4">
    <source>
        <dbReference type="Proteomes" id="UP000613255"/>
    </source>
</evidence>
<dbReference type="PANTHER" id="PTHR43016">
    <property type="entry name" value="PRESEQUENCE PROTEASE"/>
    <property type="match status" value="1"/>
</dbReference>
<dbReference type="InterPro" id="IPR011765">
    <property type="entry name" value="Pept_M16_N"/>
</dbReference>
<dbReference type="EMBL" id="JAEIJD010000002">
    <property type="protein sequence ID" value="MBI6629156.1"/>
    <property type="molecule type" value="Genomic_DNA"/>
</dbReference>
<dbReference type="AlphaFoldDB" id="A0A934M0Z5"/>
<sequence>MTRSAVSGFTEVATGEIAEIHTRFRHFRHDRTGAEAVFLLNADAVQTFSIAFRTYPTDSTGIAHVLEHCVLSGSRAYPIGRPFEELLKGSLQSYLNASTNPDFTIFPVASPHPQDFSNLVDVYLDAVFFPLLTEESFRREGWHQTADGSYQGVVLSELRGVYAASEYISAEQARRSLFRAGPYSHAHGGDPAQITDLTHAAMKHFHRRYYQPSNTLAAFSGVADIAGELRRLDRVFSQFERRPPPPLLTGSVISSRKIVTFGHSGGGPSCLALNWAFPRAKGRLAELAYDVLCEVVVGQPFAPLRRALIDGGYCTDIAEGRFLDDTAPPRLSVRLTGVDPERISDVERVTRETIEQVMRKGYGAQALAGAVNAVEFRCRDRGTWKRPHAVGLLQDLTKAWRLGRDPRLGLGFARELAEIRRQPAECFEAMMKTHLLDNPHFALVVLTPDGMPSKRARKVPSPPRPSNAARRKPQASTGIPHLTLQDLSPEPVALPLAREQVSGVPVLFHHRPTNGLTYVDLAFDLQGIAQLSCVALFGRIWLQSGTTCRSAQDMALRIGTETGGLSCQVVCPTMGKGQGAAAHLLLRARALTQQAPCLFDILGELLSEVEIPEPPQLAKLVASEIIRLRAQILPKAHEFLDRRLRAQINGAEQTDGLNYLQFLHDFQRVLRRDPDQARQRLEDLQRAIWCRKRLVISIIHDQSGSTDLLRRAERLIVSLSEGDRAKSADTLPVSKRSEAFIVPGEANFVGMAFDTRNQPACTASFAVALRWLETGWLRQRIRDENGAYGVLCRGDAMSGISTFLSYRDPHILPTLDVFSAAGQQLAHGISKEDLTRAIIATIGALERPRSPPDCGLQTLTDWLAGWTTEHRNGFRAAVLATEPDDLEDAGNVLSSAATSAHIVILGGKEALAQVLAQRPHLVTLNDLPGN</sequence>
<dbReference type="GO" id="GO:0046872">
    <property type="term" value="F:metal ion binding"/>
    <property type="evidence" value="ECO:0007669"/>
    <property type="project" value="InterPro"/>
</dbReference>
<feature type="region of interest" description="Disordered" evidence="1">
    <location>
        <begin position="452"/>
        <end position="482"/>
    </location>
</feature>
<dbReference type="PANTHER" id="PTHR43016:SF13">
    <property type="entry name" value="PRESEQUENCE PROTEASE, MITOCHONDRIAL"/>
    <property type="match status" value="1"/>
</dbReference>
<gene>
    <name evidence="3" type="ORF">JAO82_04595</name>
</gene>
<dbReference type="InterPro" id="IPR007863">
    <property type="entry name" value="Peptidase_M16_C"/>
</dbReference>